<accession>A0A2J8A524</accession>
<dbReference type="InterPro" id="IPR050776">
    <property type="entry name" value="Ank_Repeat/CDKN_Inhibitor"/>
</dbReference>
<evidence type="ECO:0000256" key="3">
    <source>
        <dbReference type="PROSITE-ProRule" id="PRU00023"/>
    </source>
</evidence>
<dbReference type="InterPro" id="IPR036770">
    <property type="entry name" value="Ankyrin_rpt-contain_sf"/>
</dbReference>
<dbReference type="PANTHER" id="PTHR24201">
    <property type="entry name" value="ANK_REP_REGION DOMAIN-CONTAINING PROTEIN"/>
    <property type="match status" value="1"/>
</dbReference>
<dbReference type="InterPro" id="IPR002110">
    <property type="entry name" value="Ankyrin_rpt"/>
</dbReference>
<keyword evidence="5" id="KW-1185">Reference proteome</keyword>
<name>A0A2J8A524_9CHLO</name>
<proteinExistence type="predicted"/>
<dbReference type="GO" id="GO:0005634">
    <property type="term" value="C:nucleus"/>
    <property type="evidence" value="ECO:0007669"/>
    <property type="project" value="TreeGrafter"/>
</dbReference>
<dbReference type="PROSITE" id="PS50297">
    <property type="entry name" value="ANK_REP_REGION"/>
    <property type="match status" value="3"/>
</dbReference>
<dbReference type="SMART" id="SM00248">
    <property type="entry name" value="ANK"/>
    <property type="match status" value="3"/>
</dbReference>
<keyword evidence="2 3" id="KW-0040">ANK repeat</keyword>
<dbReference type="Proteomes" id="UP000236333">
    <property type="component" value="Unassembled WGS sequence"/>
</dbReference>
<dbReference type="PRINTS" id="PR01415">
    <property type="entry name" value="ANKYRIN"/>
</dbReference>
<evidence type="ECO:0000313" key="5">
    <source>
        <dbReference type="Proteomes" id="UP000236333"/>
    </source>
</evidence>
<evidence type="ECO:0000256" key="1">
    <source>
        <dbReference type="ARBA" id="ARBA00022737"/>
    </source>
</evidence>
<dbReference type="EMBL" id="PGGS01000171">
    <property type="protein sequence ID" value="PNH07607.1"/>
    <property type="molecule type" value="Genomic_DNA"/>
</dbReference>
<dbReference type="SUPFAM" id="SSF48403">
    <property type="entry name" value="Ankyrin repeat"/>
    <property type="match status" value="1"/>
</dbReference>
<dbReference type="Pfam" id="PF12796">
    <property type="entry name" value="Ank_2"/>
    <property type="match status" value="2"/>
</dbReference>
<feature type="repeat" description="ANK" evidence="3">
    <location>
        <begin position="183"/>
        <end position="215"/>
    </location>
</feature>
<feature type="repeat" description="ANK" evidence="3">
    <location>
        <begin position="116"/>
        <end position="148"/>
    </location>
</feature>
<dbReference type="PANTHER" id="PTHR24201:SF16">
    <property type="entry name" value="ANKYRIN-1-LIKE-RELATED"/>
    <property type="match status" value="1"/>
</dbReference>
<dbReference type="Gene3D" id="1.25.40.20">
    <property type="entry name" value="Ankyrin repeat-containing domain"/>
    <property type="match status" value="2"/>
</dbReference>
<dbReference type="AlphaFoldDB" id="A0A2J8A524"/>
<dbReference type="PROSITE" id="PS50088">
    <property type="entry name" value="ANK_REPEAT"/>
    <property type="match status" value="3"/>
</dbReference>
<gene>
    <name evidence="4" type="ORF">TSOC_005922</name>
</gene>
<comment type="caution">
    <text evidence="4">The sequence shown here is derived from an EMBL/GenBank/DDBJ whole genome shotgun (WGS) entry which is preliminary data.</text>
</comment>
<reference evidence="4 5" key="1">
    <citation type="journal article" date="2017" name="Mol. Biol. Evol.">
        <title>The 4-celled Tetrabaena socialis nuclear genome reveals the essential components for genetic control of cell number at the origin of multicellularity in the volvocine lineage.</title>
        <authorList>
            <person name="Featherston J."/>
            <person name="Arakaki Y."/>
            <person name="Hanschen E.R."/>
            <person name="Ferris P.J."/>
            <person name="Michod R.E."/>
            <person name="Olson B.J.S.C."/>
            <person name="Nozaki H."/>
            <person name="Durand P.M."/>
        </authorList>
    </citation>
    <scope>NUCLEOTIDE SEQUENCE [LARGE SCALE GENOMIC DNA]</scope>
    <source>
        <strain evidence="4 5">NIES-571</strain>
    </source>
</reference>
<dbReference type="OrthoDB" id="3065869at2759"/>
<keyword evidence="1" id="KW-0677">Repeat</keyword>
<evidence type="ECO:0000256" key="2">
    <source>
        <dbReference type="ARBA" id="ARBA00023043"/>
    </source>
</evidence>
<evidence type="ECO:0000313" key="4">
    <source>
        <dbReference type="EMBL" id="PNH07607.1"/>
    </source>
</evidence>
<feature type="repeat" description="ANK" evidence="3">
    <location>
        <begin position="149"/>
        <end position="181"/>
    </location>
</feature>
<sequence>MVTVHEAAAAIRSTTSGALRGQLLASLNSMPPQQLAHVKSEDGAEAITAFVNSKAVQGLAAALAAVLAVRRIDMRIRPAETTEERSLLTASERGETEAVLRLLADPRVNLNAFAEGRLTALFIAGYAGRKAVVEVLLRAGADVNVKSNGGWTALHGASSKGHVEVVEILLRAGADVAAKTMALDATALHWAGRQGRTEAVEELLRAGADVDVKDLIGWTPLEWAWPQVRPKVVELLVGAGAGHL</sequence>
<organism evidence="4 5">
    <name type="scientific">Tetrabaena socialis</name>
    <dbReference type="NCBI Taxonomy" id="47790"/>
    <lineage>
        <taxon>Eukaryota</taxon>
        <taxon>Viridiplantae</taxon>
        <taxon>Chlorophyta</taxon>
        <taxon>core chlorophytes</taxon>
        <taxon>Chlorophyceae</taxon>
        <taxon>CS clade</taxon>
        <taxon>Chlamydomonadales</taxon>
        <taxon>Tetrabaenaceae</taxon>
        <taxon>Tetrabaena</taxon>
    </lineage>
</organism>
<protein>
    <submittedName>
        <fullName evidence="4">Tankyrase-1</fullName>
    </submittedName>
</protein>